<accession>A0ABV4F0B8</accession>
<evidence type="ECO:0000313" key="2">
    <source>
        <dbReference type="Proteomes" id="UP001565471"/>
    </source>
</evidence>
<sequence length="53" mass="6507">MSDIRDLEYIRGYFRTHFDCPHCEYDFSEEGDKSSEVIECPSCQRKFYCREVW</sequence>
<keyword evidence="1" id="KW-0251">Elongation factor</keyword>
<evidence type="ECO:0000313" key="1">
    <source>
        <dbReference type="EMBL" id="MEY9316746.1"/>
    </source>
</evidence>
<protein>
    <submittedName>
        <fullName evidence="1">Transcription elongation factor Elf1</fullName>
    </submittedName>
</protein>
<dbReference type="EMBL" id="JBGBZA010000002">
    <property type="protein sequence ID" value="MEY9316746.1"/>
    <property type="molecule type" value="Genomic_DNA"/>
</dbReference>
<gene>
    <name evidence="1" type="ORF">ABIF29_003545</name>
</gene>
<dbReference type="Proteomes" id="UP001565471">
    <property type="component" value="Unassembled WGS sequence"/>
</dbReference>
<dbReference type="GO" id="GO:0003746">
    <property type="term" value="F:translation elongation factor activity"/>
    <property type="evidence" value="ECO:0007669"/>
    <property type="project" value="UniProtKB-KW"/>
</dbReference>
<name>A0ABV4F0B8_BRAEL</name>
<keyword evidence="1" id="KW-0648">Protein biosynthesis</keyword>
<organism evidence="1 2">
    <name type="scientific">Bradyrhizobium elkanii</name>
    <dbReference type="NCBI Taxonomy" id="29448"/>
    <lineage>
        <taxon>Bacteria</taxon>
        <taxon>Pseudomonadati</taxon>
        <taxon>Pseudomonadota</taxon>
        <taxon>Alphaproteobacteria</taxon>
        <taxon>Hyphomicrobiales</taxon>
        <taxon>Nitrobacteraceae</taxon>
        <taxon>Bradyrhizobium</taxon>
    </lineage>
</organism>
<comment type="caution">
    <text evidence="1">The sequence shown here is derived from an EMBL/GenBank/DDBJ whole genome shotgun (WGS) entry which is preliminary data.</text>
</comment>
<proteinExistence type="predicted"/>
<reference evidence="1 2" key="1">
    <citation type="submission" date="2024-07" db="EMBL/GenBank/DDBJ databases">
        <title>Genomic Encyclopedia of Type Strains, Phase V (KMG-V): Genome sequencing to study the core and pangenomes of soil and plant-associated prokaryotes.</title>
        <authorList>
            <person name="Whitman W."/>
        </authorList>
    </citation>
    <scope>NUCLEOTIDE SEQUENCE [LARGE SCALE GENOMIC DNA]</scope>
    <source>
        <strain evidence="1 2">USDA 415</strain>
    </source>
</reference>
<dbReference type="RefSeq" id="WP_259265662.1">
    <property type="nucleotide sequence ID" value="NZ_CP126004.1"/>
</dbReference>
<keyword evidence="2" id="KW-1185">Reference proteome</keyword>